<dbReference type="OrthoDB" id="45037at2"/>
<comment type="caution">
    <text evidence="7">The sequence shown here is derived from an EMBL/GenBank/DDBJ whole genome shotgun (WGS) entry which is preliminary data.</text>
</comment>
<dbReference type="AlphaFoldDB" id="A0A2M8Z9F1"/>
<dbReference type="Proteomes" id="UP000231092">
    <property type="component" value="Unassembled WGS sequence"/>
</dbReference>
<dbReference type="Pfam" id="PF02653">
    <property type="entry name" value="BPD_transp_2"/>
    <property type="match status" value="1"/>
</dbReference>
<gene>
    <name evidence="7" type="ORF">H171_3628</name>
</gene>
<feature type="transmembrane region" description="Helical" evidence="6">
    <location>
        <begin position="115"/>
        <end position="136"/>
    </location>
</feature>
<dbReference type="GO" id="GO:0005886">
    <property type="term" value="C:plasma membrane"/>
    <property type="evidence" value="ECO:0007669"/>
    <property type="project" value="UniProtKB-SubCell"/>
</dbReference>
<evidence type="ECO:0000256" key="5">
    <source>
        <dbReference type="ARBA" id="ARBA00023136"/>
    </source>
</evidence>
<feature type="transmembrane region" description="Helical" evidence="6">
    <location>
        <begin position="318"/>
        <end position="336"/>
    </location>
</feature>
<feature type="transmembrane region" description="Helical" evidence="6">
    <location>
        <begin position="143"/>
        <end position="163"/>
    </location>
</feature>
<dbReference type="PANTHER" id="PTHR47089:SF1">
    <property type="entry name" value="GUANOSINE ABC TRANSPORTER PERMEASE PROTEIN NUPP"/>
    <property type="match status" value="1"/>
</dbReference>
<sequence>MSKTRRIETTVELVRILAAIGIAYGIALVTLFAISDDPVYVIRQFVLGPFSSVRRVGSIINLAIPFTFTGLCFCFMYAVNKFNLSGEGIFMFSGCIVSLAAISLGGAGLPTPVMLLILLAVGAAVGFLVSLIPAWLDVKFKANIVVVSLMLNSILAFLSIWVLKYFMRDPSIGSLGSYMIPETAKLPMIFGKFRVQSGFFVALIAVAFVGVLFYKTIFGYKMRVVGSNPNFARASGINMNGTIILAQLVGGIFAGMGGTCEILGNYDRYKWVVSTQHGFDGLMVAVLARRNPILVPVAAILLAYIRIGADVVNSKGDIPIEFITVIQGIVILLVAAEEFMGRYKKKLIYKAAQKDMKMDREKEAKEILVENAAEAGKESVG</sequence>
<dbReference type="EMBL" id="PGET01000001">
    <property type="protein sequence ID" value="PJJ30059.1"/>
    <property type="molecule type" value="Genomic_DNA"/>
</dbReference>
<accession>A0A2M8Z9F1</accession>
<feature type="transmembrane region" description="Helical" evidence="6">
    <location>
        <begin position="293"/>
        <end position="312"/>
    </location>
</feature>
<feature type="transmembrane region" description="Helical" evidence="6">
    <location>
        <begin position="195"/>
        <end position="214"/>
    </location>
</feature>
<feature type="transmembrane region" description="Helical" evidence="6">
    <location>
        <begin position="55"/>
        <end position="77"/>
    </location>
</feature>
<evidence type="ECO:0000256" key="6">
    <source>
        <dbReference type="SAM" id="Phobius"/>
    </source>
</evidence>
<organism evidence="7 8">
    <name type="scientific">[Clostridium] celerecrescens 18A</name>
    <dbReference type="NCBI Taxonomy" id="1286362"/>
    <lineage>
        <taxon>Bacteria</taxon>
        <taxon>Bacillati</taxon>
        <taxon>Bacillota</taxon>
        <taxon>Clostridia</taxon>
        <taxon>Lachnospirales</taxon>
        <taxon>Lachnospiraceae</taxon>
        <taxon>Lacrimispora</taxon>
    </lineage>
</organism>
<dbReference type="RefSeq" id="WP_100306358.1">
    <property type="nucleotide sequence ID" value="NZ_PGET01000001.1"/>
</dbReference>
<evidence type="ECO:0000313" key="7">
    <source>
        <dbReference type="EMBL" id="PJJ30059.1"/>
    </source>
</evidence>
<keyword evidence="5 6" id="KW-0472">Membrane</keyword>
<evidence type="ECO:0000313" key="8">
    <source>
        <dbReference type="Proteomes" id="UP000231092"/>
    </source>
</evidence>
<reference evidence="7 8" key="1">
    <citation type="submission" date="2017-11" db="EMBL/GenBank/DDBJ databases">
        <title>Understudied soil microbes with underappreciated capabilities: Untangling the Clostridium saccharolyticum group.</title>
        <authorList>
            <person name="Leschine S."/>
        </authorList>
    </citation>
    <scope>NUCLEOTIDE SEQUENCE [LARGE SCALE GENOMIC DNA]</scope>
    <source>
        <strain evidence="7 8">18A</strain>
    </source>
</reference>
<name>A0A2M8Z9F1_9FIRM</name>
<keyword evidence="4 6" id="KW-1133">Transmembrane helix</keyword>
<protein>
    <submittedName>
        <fullName evidence="7">Simple sugar transport system permease protein</fullName>
    </submittedName>
</protein>
<evidence type="ECO:0000256" key="1">
    <source>
        <dbReference type="ARBA" id="ARBA00004651"/>
    </source>
</evidence>
<evidence type="ECO:0000256" key="4">
    <source>
        <dbReference type="ARBA" id="ARBA00022989"/>
    </source>
</evidence>
<proteinExistence type="predicted"/>
<comment type="subcellular location">
    <subcellularLocation>
        <location evidence="1">Cell membrane</location>
        <topology evidence="1">Multi-pass membrane protein</topology>
    </subcellularLocation>
</comment>
<keyword evidence="3 6" id="KW-0812">Transmembrane</keyword>
<dbReference type="CDD" id="cd06580">
    <property type="entry name" value="TM_PBP1_transp_TpRbsC_like"/>
    <property type="match status" value="1"/>
</dbReference>
<dbReference type="InterPro" id="IPR001851">
    <property type="entry name" value="ABC_transp_permease"/>
</dbReference>
<feature type="transmembrane region" description="Helical" evidence="6">
    <location>
        <begin position="12"/>
        <end position="35"/>
    </location>
</feature>
<evidence type="ECO:0000256" key="3">
    <source>
        <dbReference type="ARBA" id="ARBA00022692"/>
    </source>
</evidence>
<keyword evidence="7" id="KW-0762">Sugar transport</keyword>
<dbReference type="PANTHER" id="PTHR47089">
    <property type="entry name" value="ABC TRANSPORTER, PERMEASE PROTEIN"/>
    <property type="match status" value="1"/>
</dbReference>
<keyword evidence="2" id="KW-1003">Cell membrane</keyword>
<evidence type="ECO:0000256" key="2">
    <source>
        <dbReference type="ARBA" id="ARBA00022475"/>
    </source>
</evidence>
<keyword evidence="7" id="KW-0813">Transport</keyword>
<feature type="transmembrane region" description="Helical" evidence="6">
    <location>
        <begin position="89"/>
        <end position="109"/>
    </location>
</feature>
<dbReference type="GO" id="GO:0022857">
    <property type="term" value="F:transmembrane transporter activity"/>
    <property type="evidence" value="ECO:0007669"/>
    <property type="project" value="InterPro"/>
</dbReference>